<evidence type="ECO:0000313" key="4">
    <source>
        <dbReference type="Proteomes" id="UP000196027"/>
    </source>
</evidence>
<accession>A0A1Y0IHG1</accession>
<dbReference type="Proteomes" id="UP000196027">
    <property type="component" value="Chromosome"/>
</dbReference>
<evidence type="ECO:0000313" key="3">
    <source>
        <dbReference type="EMBL" id="ARU58843.1"/>
    </source>
</evidence>
<dbReference type="PANTHER" id="PTHR13774">
    <property type="entry name" value="PHENAZINE BIOSYNTHESIS PROTEIN"/>
    <property type="match status" value="1"/>
</dbReference>
<dbReference type="GO" id="GO:0016853">
    <property type="term" value="F:isomerase activity"/>
    <property type="evidence" value="ECO:0007669"/>
    <property type="project" value="TreeGrafter"/>
</dbReference>
<dbReference type="RefSeq" id="WP_232465195.1">
    <property type="nucleotide sequence ID" value="NZ_CP021425.1"/>
</dbReference>
<dbReference type="NCBIfam" id="TIGR00654">
    <property type="entry name" value="PhzF_family"/>
    <property type="match status" value="1"/>
</dbReference>
<organism evidence="3 4">
    <name type="scientific">Oleiphilus messinensis</name>
    <dbReference type="NCBI Taxonomy" id="141451"/>
    <lineage>
        <taxon>Bacteria</taxon>
        <taxon>Pseudomonadati</taxon>
        <taxon>Pseudomonadota</taxon>
        <taxon>Gammaproteobacteria</taxon>
        <taxon>Oceanospirillales</taxon>
        <taxon>Oleiphilaceae</taxon>
        <taxon>Oleiphilus</taxon>
    </lineage>
</organism>
<dbReference type="AlphaFoldDB" id="A0A1Y0IHG1"/>
<evidence type="ECO:0000256" key="1">
    <source>
        <dbReference type="ARBA" id="ARBA00008270"/>
    </source>
</evidence>
<dbReference type="EMBL" id="CP021425">
    <property type="protein sequence ID" value="ARU58843.1"/>
    <property type="molecule type" value="Genomic_DNA"/>
</dbReference>
<proteinExistence type="inferred from homology"/>
<feature type="active site" evidence="2">
    <location>
        <position position="46"/>
    </location>
</feature>
<name>A0A1Y0IHG1_9GAMM</name>
<dbReference type="GO" id="GO:0005737">
    <property type="term" value="C:cytoplasm"/>
    <property type="evidence" value="ECO:0007669"/>
    <property type="project" value="TreeGrafter"/>
</dbReference>
<dbReference type="InterPro" id="IPR003719">
    <property type="entry name" value="Phenazine_PhzF-like"/>
</dbReference>
<reference evidence="3 4" key="1">
    <citation type="submission" date="2017-05" db="EMBL/GenBank/DDBJ databases">
        <title>Genomic insights into alkan degradation activity of Oleiphilus messinensis.</title>
        <authorList>
            <person name="Kozyavkin S.A."/>
            <person name="Slesarev A.I."/>
            <person name="Golyshin P.N."/>
            <person name="Korzhenkov A."/>
            <person name="Golyshina O.N."/>
            <person name="Toshchakov S.V."/>
        </authorList>
    </citation>
    <scope>NUCLEOTIDE SEQUENCE [LARGE SCALE GENOMIC DNA]</scope>
    <source>
        <strain evidence="3 4">ME102</strain>
    </source>
</reference>
<sequence length="302" mass="33542">MPVTFSLLDVFADVPFQGTQIPVVETDDALSEDMRTAIAGEFRQTETVFVNRKDIEHPFSVYNHRGPVAFGAHTILAASFVAEKTGLTHDEGSFSVLRLQDEMQQIESFIDKTVQGADSIQYKCLLRPTLDAYTPELSRIAQALQVEEKHFTYSRYKPLLVSVDHPILIVPLTKPEHILAANLVKAQWASLLSDIYASEILLFSPGSISGMTDFHGRLINPYLAQDDYPPIGSAVPEFIAYLAQLPETAEGTHTFSIDRGSLNTRKSVIHAEFDKRKGKETQCRIGGRVIKVGEGRLLVPLT</sequence>
<gene>
    <name evidence="3" type="ORF">OLMES_4855</name>
</gene>
<dbReference type="Gene3D" id="3.10.310.10">
    <property type="entry name" value="Diaminopimelate Epimerase, Chain A, domain 1"/>
    <property type="match status" value="2"/>
</dbReference>
<dbReference type="KEGG" id="ome:OLMES_4855"/>
<keyword evidence="4" id="KW-1185">Reference proteome</keyword>
<dbReference type="Pfam" id="PF02567">
    <property type="entry name" value="PhzC-PhzF"/>
    <property type="match status" value="1"/>
</dbReference>
<dbReference type="PIRSF" id="PIRSF016184">
    <property type="entry name" value="PhzC_PhzF"/>
    <property type="match status" value="1"/>
</dbReference>
<comment type="similarity">
    <text evidence="1">Belongs to the PhzF family.</text>
</comment>
<dbReference type="SUPFAM" id="SSF54506">
    <property type="entry name" value="Diaminopimelate epimerase-like"/>
    <property type="match status" value="1"/>
</dbReference>
<protein>
    <submittedName>
        <fullName evidence="3">Phenazine biosynthesis-like protein</fullName>
    </submittedName>
</protein>
<dbReference type="PANTHER" id="PTHR13774:SF32">
    <property type="entry name" value="ANTISENSE-ENHANCING SEQUENCE 1"/>
    <property type="match status" value="1"/>
</dbReference>
<evidence type="ECO:0000256" key="2">
    <source>
        <dbReference type="PIRSR" id="PIRSR016184-1"/>
    </source>
</evidence>